<protein>
    <submittedName>
        <fullName evidence="2">Site-specific integrase</fullName>
    </submittedName>
</protein>
<accession>A0A2V4NJE6</accession>
<dbReference type="GO" id="GO:0015074">
    <property type="term" value="P:DNA integration"/>
    <property type="evidence" value="ECO:0007669"/>
    <property type="project" value="InterPro"/>
</dbReference>
<organism evidence="2 3">
    <name type="scientific">Streptomyces tateyamensis</name>
    <dbReference type="NCBI Taxonomy" id="565073"/>
    <lineage>
        <taxon>Bacteria</taxon>
        <taxon>Bacillati</taxon>
        <taxon>Actinomycetota</taxon>
        <taxon>Actinomycetes</taxon>
        <taxon>Kitasatosporales</taxon>
        <taxon>Streptomycetaceae</taxon>
        <taxon>Streptomyces</taxon>
    </lineage>
</organism>
<dbReference type="GO" id="GO:0003677">
    <property type="term" value="F:DNA binding"/>
    <property type="evidence" value="ECO:0007669"/>
    <property type="project" value="InterPro"/>
</dbReference>
<dbReference type="Gene3D" id="1.10.443.10">
    <property type="entry name" value="Intergrase catalytic core"/>
    <property type="match status" value="1"/>
</dbReference>
<dbReference type="InterPro" id="IPR011010">
    <property type="entry name" value="DNA_brk_join_enz"/>
</dbReference>
<evidence type="ECO:0000313" key="2">
    <source>
        <dbReference type="EMBL" id="PYC69080.1"/>
    </source>
</evidence>
<gene>
    <name evidence="2" type="ORF">C7C46_28655</name>
</gene>
<proteinExistence type="predicted"/>
<reference evidence="2 3" key="1">
    <citation type="submission" date="2018-03" db="EMBL/GenBank/DDBJ databases">
        <title>Bioinformatic expansion and discovery of thiopeptide antibiotics.</title>
        <authorList>
            <person name="Schwalen C.J."/>
            <person name="Hudson G.A."/>
            <person name="Mitchell D.A."/>
        </authorList>
    </citation>
    <scope>NUCLEOTIDE SEQUENCE [LARGE SCALE GENOMIC DNA]</scope>
    <source>
        <strain evidence="2 3">ATCC 21389</strain>
    </source>
</reference>
<dbReference type="SUPFAM" id="SSF56349">
    <property type="entry name" value="DNA breaking-rejoining enzymes"/>
    <property type="match status" value="1"/>
</dbReference>
<feature type="non-terminal residue" evidence="2">
    <location>
        <position position="436"/>
    </location>
</feature>
<comment type="caution">
    <text evidence="2">The sequence shown here is derived from an EMBL/GenBank/DDBJ whole genome shotgun (WGS) entry which is preliminary data.</text>
</comment>
<dbReference type="GO" id="GO:0006310">
    <property type="term" value="P:DNA recombination"/>
    <property type="evidence" value="ECO:0007669"/>
    <property type="project" value="UniProtKB-KW"/>
</dbReference>
<dbReference type="InterPro" id="IPR013762">
    <property type="entry name" value="Integrase-like_cat_sf"/>
</dbReference>
<keyword evidence="3" id="KW-1185">Reference proteome</keyword>
<dbReference type="AlphaFoldDB" id="A0A2V4NJE6"/>
<dbReference type="EMBL" id="PYBW01000132">
    <property type="protein sequence ID" value="PYC69080.1"/>
    <property type="molecule type" value="Genomic_DNA"/>
</dbReference>
<evidence type="ECO:0000256" key="1">
    <source>
        <dbReference type="ARBA" id="ARBA00023172"/>
    </source>
</evidence>
<evidence type="ECO:0000313" key="3">
    <source>
        <dbReference type="Proteomes" id="UP000248039"/>
    </source>
</evidence>
<name>A0A2V4NJE6_9ACTN</name>
<dbReference type="Proteomes" id="UP000248039">
    <property type="component" value="Unassembled WGS sequence"/>
</dbReference>
<sequence>MAGADIAAWAGDQTPFLLQHQFSLRSLAPLLRLEFLYAIQQRDVRGASLDPPVIRRMVRRFAQYGSLLEIDRATALGMVDRACNNTRAHVKEFFRHVRAGYDQAGGADPRDSEVWDAVSAKIASRYSRSGRRYNQGVVDFGRIVQPWLREVALAWARTTDPDSYAINRMLNACVRASHALAARSGGGEDPGTLRFADLDAVVEAFKDARKPDGDLYAASQRRDMLTKFFQLLDFGRKADLLNALSGTFARHQSHRIPTEETNEDEVGKAIPEPVIAQLDTHLDRIGKGFPYGDMASEDVHLMFRTAYIILRDTGRRPLEVCAQRNTCLEAEDGEYTLIWDNHKKKRYRRRLPITASTAAAIQTWQQRRSRLKAPAHSKAYLFPPISDQTGVPHLIAGGLARAIRAWVDSLPPLRSDTPGPDGLPLPFDHWAFPPSS</sequence>
<keyword evidence="1" id="KW-0233">DNA recombination</keyword>